<protein>
    <submittedName>
        <fullName evidence="1">Uncharacterized protein</fullName>
    </submittedName>
</protein>
<reference evidence="1" key="1">
    <citation type="submission" date="2012-10" db="EMBL/GenBank/DDBJ databases">
        <authorList>
            <person name="Sandrine L."/>
        </authorList>
    </citation>
    <scope>NUCLEOTIDE SEQUENCE</scope>
</reference>
<gene>
    <name evidence="1" type="ORF">BN138_587</name>
</gene>
<sequence>MEKISVASLSYRGIIDPDVLLHTVKYNQICKGFGREDAELWTLLTSGFTNRELMVIYGFTNINSICVKPYWLRSRLEKDMRQLIANR</sequence>
<name>S0DEN9_9ZZZZ</name>
<organism evidence="1">
    <name type="scientific">termite gut metagenome</name>
    <dbReference type="NCBI Taxonomy" id="433724"/>
    <lineage>
        <taxon>unclassified sequences</taxon>
        <taxon>metagenomes</taxon>
        <taxon>organismal metagenomes</taxon>
    </lineage>
</organism>
<dbReference type="AlphaFoldDB" id="S0DEN9"/>
<accession>S0DEN9</accession>
<proteinExistence type="predicted"/>
<evidence type="ECO:0000313" key="1">
    <source>
        <dbReference type="EMBL" id="CCO21399.1"/>
    </source>
</evidence>
<dbReference type="EMBL" id="HF548296">
    <property type="protein sequence ID" value="CCO21399.1"/>
    <property type="molecule type" value="Genomic_DNA"/>
</dbReference>
<reference evidence="1" key="2">
    <citation type="journal article" date="2013" name="Biotechnol. Biofuels">
        <title>Mining for hemicellulases in the fungus-growing termite Pseudacanthotermes militaris using functional metagenomics.</title>
        <authorList>
            <person name="Bastien G."/>
            <person name="Arnal G."/>
            <person name="Bozonnet S."/>
            <person name="Laguerre S."/>
            <person name="Ferreira F."/>
            <person name="Faure R."/>
            <person name="Henrissat B."/>
            <person name="Lefevre F."/>
            <person name="Robe P."/>
            <person name="Bouchez O."/>
            <person name="Noirot C."/>
            <person name="Dumon C."/>
            <person name="O'Donohue M."/>
        </authorList>
    </citation>
    <scope>NUCLEOTIDE SEQUENCE</scope>
</reference>